<organism evidence="11 12">
    <name type="scientific">Actinoplanes lobatus</name>
    <dbReference type="NCBI Taxonomy" id="113568"/>
    <lineage>
        <taxon>Bacteria</taxon>
        <taxon>Bacillati</taxon>
        <taxon>Actinomycetota</taxon>
        <taxon>Actinomycetes</taxon>
        <taxon>Micromonosporales</taxon>
        <taxon>Micromonosporaceae</taxon>
        <taxon>Actinoplanes</taxon>
    </lineage>
</organism>
<comment type="similarity">
    <text evidence="7 8">Belongs to the PINc/VapC protein family.</text>
</comment>
<keyword evidence="4 8" id="KW-0479">Metal-binding</keyword>
<evidence type="ECO:0000256" key="6">
    <source>
        <dbReference type="ARBA" id="ARBA00022842"/>
    </source>
</evidence>
<feature type="domain" description="PIN" evidence="9">
    <location>
        <begin position="4"/>
        <end position="122"/>
    </location>
</feature>
<evidence type="ECO:0000313" key="12">
    <source>
        <dbReference type="Proteomes" id="UP000590511"/>
    </source>
</evidence>
<dbReference type="GO" id="GO:0000287">
    <property type="term" value="F:magnesium ion binding"/>
    <property type="evidence" value="ECO:0007669"/>
    <property type="project" value="UniProtKB-UniRule"/>
</dbReference>
<dbReference type="Proteomes" id="UP000631312">
    <property type="component" value="Unassembled WGS sequence"/>
</dbReference>
<proteinExistence type="inferred from homology"/>
<dbReference type="GO" id="GO:0090729">
    <property type="term" value="F:toxin activity"/>
    <property type="evidence" value="ECO:0007669"/>
    <property type="project" value="UniProtKB-KW"/>
</dbReference>
<dbReference type="Pfam" id="PF01850">
    <property type="entry name" value="PIN"/>
    <property type="match status" value="1"/>
</dbReference>
<evidence type="ECO:0000313" key="13">
    <source>
        <dbReference type="Proteomes" id="UP000631312"/>
    </source>
</evidence>
<dbReference type="EMBL" id="JACHNC010000001">
    <property type="protein sequence ID" value="MBB4746414.1"/>
    <property type="molecule type" value="Genomic_DNA"/>
</dbReference>
<dbReference type="EMBL" id="BOMP01000067">
    <property type="protein sequence ID" value="GIE41302.1"/>
    <property type="molecule type" value="Genomic_DNA"/>
</dbReference>
<sequence>MTDYLADTSAVWRLLRGQIGGAWPRLVAQGVVAICPPVESELMVGVRAGRDFEPFTAVLRRTFGWVPALDDPWRQVLAIQRDLIKIGHHRGPSPMDLIIALTAESHGLTLAHVDADFDAIAKVRPGIAMVRIDQPITP</sequence>
<evidence type="ECO:0000256" key="3">
    <source>
        <dbReference type="ARBA" id="ARBA00022722"/>
    </source>
</evidence>
<dbReference type="Proteomes" id="UP000590511">
    <property type="component" value="Unassembled WGS sequence"/>
</dbReference>
<comment type="function">
    <text evidence="8">Toxic component of a toxin-antitoxin (TA) system. An RNase.</text>
</comment>
<keyword evidence="5 8" id="KW-0378">Hydrolase</keyword>
<dbReference type="InterPro" id="IPR050556">
    <property type="entry name" value="Type_II_TA_system_RNase"/>
</dbReference>
<name>A0A7W7H9I9_9ACTN</name>
<dbReference type="AlphaFoldDB" id="A0A7W7H9I9"/>
<dbReference type="GO" id="GO:0004540">
    <property type="term" value="F:RNA nuclease activity"/>
    <property type="evidence" value="ECO:0007669"/>
    <property type="project" value="InterPro"/>
</dbReference>
<keyword evidence="2 8" id="KW-1277">Toxin-antitoxin system</keyword>
<dbReference type="InterPro" id="IPR029060">
    <property type="entry name" value="PIN-like_dom_sf"/>
</dbReference>
<dbReference type="SUPFAM" id="SSF88723">
    <property type="entry name" value="PIN domain-like"/>
    <property type="match status" value="1"/>
</dbReference>
<dbReference type="Gene3D" id="3.40.50.1010">
    <property type="entry name" value="5'-nuclease"/>
    <property type="match status" value="1"/>
</dbReference>
<comment type="caution">
    <text evidence="11">The sequence shown here is derived from an EMBL/GenBank/DDBJ whole genome shotgun (WGS) entry which is preliminary data.</text>
</comment>
<evidence type="ECO:0000256" key="5">
    <source>
        <dbReference type="ARBA" id="ARBA00022801"/>
    </source>
</evidence>
<keyword evidence="13" id="KW-1185">Reference proteome</keyword>
<dbReference type="HAMAP" id="MF_00265">
    <property type="entry name" value="VapC_Nob1"/>
    <property type="match status" value="1"/>
</dbReference>
<evidence type="ECO:0000313" key="11">
    <source>
        <dbReference type="EMBL" id="MBB4746414.1"/>
    </source>
</evidence>
<dbReference type="InterPro" id="IPR002716">
    <property type="entry name" value="PIN_dom"/>
</dbReference>
<keyword evidence="6 8" id="KW-0460">Magnesium</keyword>
<evidence type="ECO:0000256" key="7">
    <source>
        <dbReference type="ARBA" id="ARBA00038093"/>
    </source>
</evidence>
<dbReference type="PANTHER" id="PTHR33653">
    <property type="entry name" value="RIBONUCLEASE VAPC2"/>
    <property type="match status" value="1"/>
</dbReference>
<feature type="binding site" evidence="8">
    <location>
        <position position="96"/>
    </location>
    <ligand>
        <name>Mg(2+)</name>
        <dbReference type="ChEBI" id="CHEBI:18420"/>
    </ligand>
</feature>
<dbReference type="PANTHER" id="PTHR33653:SF1">
    <property type="entry name" value="RIBONUCLEASE VAPC2"/>
    <property type="match status" value="1"/>
</dbReference>
<evidence type="ECO:0000256" key="8">
    <source>
        <dbReference type="HAMAP-Rule" id="MF_00265"/>
    </source>
</evidence>
<evidence type="ECO:0000256" key="2">
    <source>
        <dbReference type="ARBA" id="ARBA00022649"/>
    </source>
</evidence>
<protein>
    <recommendedName>
        <fullName evidence="8">Ribonuclease VapC</fullName>
        <shortName evidence="8">RNase VapC</shortName>
        <ecNumber evidence="8">3.1.-.-</ecNumber>
    </recommendedName>
    <alternativeName>
        <fullName evidence="8">Toxin VapC</fullName>
    </alternativeName>
</protein>
<dbReference type="InterPro" id="IPR022907">
    <property type="entry name" value="VapC_family"/>
</dbReference>
<reference evidence="10 13" key="2">
    <citation type="submission" date="2021-01" db="EMBL/GenBank/DDBJ databases">
        <title>Whole genome shotgun sequence of Actinoplanes lobatus NBRC 12513.</title>
        <authorList>
            <person name="Komaki H."/>
            <person name="Tamura T."/>
        </authorList>
    </citation>
    <scope>NUCLEOTIDE SEQUENCE [LARGE SCALE GENOMIC DNA]</scope>
    <source>
        <strain evidence="10 13">NBRC 12513</strain>
    </source>
</reference>
<dbReference type="CDD" id="cd18755">
    <property type="entry name" value="PIN_MtVapC3_VapC21-like"/>
    <property type="match status" value="1"/>
</dbReference>
<keyword evidence="8" id="KW-0800">Toxin</keyword>
<dbReference type="GO" id="GO:0016787">
    <property type="term" value="F:hydrolase activity"/>
    <property type="evidence" value="ECO:0007669"/>
    <property type="project" value="UniProtKB-KW"/>
</dbReference>
<reference evidence="11 12" key="1">
    <citation type="submission" date="2020-08" db="EMBL/GenBank/DDBJ databases">
        <title>Sequencing the genomes of 1000 actinobacteria strains.</title>
        <authorList>
            <person name="Klenk H.-P."/>
        </authorList>
    </citation>
    <scope>NUCLEOTIDE SEQUENCE [LARGE SCALE GENOMIC DNA]</scope>
    <source>
        <strain evidence="11 12">DSM 43150</strain>
    </source>
</reference>
<evidence type="ECO:0000256" key="4">
    <source>
        <dbReference type="ARBA" id="ARBA00022723"/>
    </source>
</evidence>
<accession>A0A7W7H9I9</accession>
<dbReference type="RefSeq" id="WP_188119212.1">
    <property type="nucleotide sequence ID" value="NZ_BOMP01000067.1"/>
</dbReference>
<keyword evidence="3 8" id="KW-0540">Nuclease</keyword>
<gene>
    <name evidence="8" type="primary">vapC</name>
    <name evidence="10" type="synonym">vapC2_2</name>
    <name evidence="10" type="ORF">Alo02nite_42000</name>
    <name evidence="11" type="ORF">BJ964_000575</name>
</gene>
<evidence type="ECO:0000313" key="10">
    <source>
        <dbReference type="EMBL" id="GIE41302.1"/>
    </source>
</evidence>
<evidence type="ECO:0000256" key="1">
    <source>
        <dbReference type="ARBA" id="ARBA00001946"/>
    </source>
</evidence>
<dbReference type="EC" id="3.1.-.-" evidence="8"/>
<comment type="cofactor">
    <cofactor evidence="1 8">
        <name>Mg(2+)</name>
        <dbReference type="ChEBI" id="CHEBI:18420"/>
    </cofactor>
</comment>
<evidence type="ECO:0000259" key="9">
    <source>
        <dbReference type="Pfam" id="PF01850"/>
    </source>
</evidence>
<feature type="binding site" evidence="8">
    <location>
        <position position="7"/>
    </location>
    <ligand>
        <name>Mg(2+)</name>
        <dbReference type="ChEBI" id="CHEBI:18420"/>
    </ligand>
</feature>